<dbReference type="Gene3D" id="2.160.20.10">
    <property type="entry name" value="Single-stranded right-handed beta-helix, Pectin lyase-like"/>
    <property type="match status" value="1"/>
</dbReference>
<name>A0A0F8YKE1_9ZZZZ</name>
<sequence length="179" mass="19717">MAASEIYCDYGLGDDASGDGTQGLPYKTAQKAFDVIHARAAPSPNHTGWGTDTTVWLRDTAPYEEKVLVEEEMTASALLPLVIEGYTNTPGDGGIATFDGTNTETYAFRLESEFGADNNNYYWVVKNIEFKRYTDTAWDGVWGGGHMTNVLFQHCRFGNNATALYGNAGYSILDCWLHD</sequence>
<dbReference type="AlphaFoldDB" id="A0A0F8YKE1"/>
<dbReference type="EMBL" id="LAZR01069004">
    <property type="protein sequence ID" value="KKK48561.1"/>
    <property type="molecule type" value="Genomic_DNA"/>
</dbReference>
<organism evidence="1">
    <name type="scientific">marine sediment metagenome</name>
    <dbReference type="NCBI Taxonomy" id="412755"/>
    <lineage>
        <taxon>unclassified sequences</taxon>
        <taxon>metagenomes</taxon>
        <taxon>ecological metagenomes</taxon>
    </lineage>
</organism>
<feature type="non-terminal residue" evidence="1">
    <location>
        <position position="179"/>
    </location>
</feature>
<accession>A0A0F8YKE1</accession>
<protein>
    <recommendedName>
        <fullName evidence="2">Right handed beta helix domain-containing protein</fullName>
    </recommendedName>
</protein>
<comment type="caution">
    <text evidence="1">The sequence shown here is derived from an EMBL/GenBank/DDBJ whole genome shotgun (WGS) entry which is preliminary data.</text>
</comment>
<dbReference type="InterPro" id="IPR011050">
    <property type="entry name" value="Pectin_lyase_fold/virulence"/>
</dbReference>
<proteinExistence type="predicted"/>
<gene>
    <name evidence="1" type="ORF">LCGC14_3143870</name>
</gene>
<evidence type="ECO:0000313" key="1">
    <source>
        <dbReference type="EMBL" id="KKK48561.1"/>
    </source>
</evidence>
<dbReference type="SUPFAM" id="SSF51126">
    <property type="entry name" value="Pectin lyase-like"/>
    <property type="match status" value="1"/>
</dbReference>
<dbReference type="InterPro" id="IPR012334">
    <property type="entry name" value="Pectin_lyas_fold"/>
</dbReference>
<reference evidence="1" key="1">
    <citation type="journal article" date="2015" name="Nature">
        <title>Complex archaea that bridge the gap between prokaryotes and eukaryotes.</title>
        <authorList>
            <person name="Spang A."/>
            <person name="Saw J.H."/>
            <person name="Jorgensen S.L."/>
            <person name="Zaremba-Niedzwiedzka K."/>
            <person name="Martijn J."/>
            <person name="Lind A.E."/>
            <person name="van Eijk R."/>
            <person name="Schleper C."/>
            <person name="Guy L."/>
            <person name="Ettema T.J."/>
        </authorList>
    </citation>
    <scope>NUCLEOTIDE SEQUENCE</scope>
</reference>
<evidence type="ECO:0008006" key="2">
    <source>
        <dbReference type="Google" id="ProtNLM"/>
    </source>
</evidence>